<protein>
    <submittedName>
        <fullName evidence="1">Uncharacterized protein</fullName>
    </submittedName>
</protein>
<organism evidence="1 2">
    <name type="scientific">Pyropia yezoensis</name>
    <name type="common">Susabi-nori</name>
    <name type="synonym">Porphyra yezoensis</name>
    <dbReference type="NCBI Taxonomy" id="2788"/>
    <lineage>
        <taxon>Eukaryota</taxon>
        <taxon>Rhodophyta</taxon>
        <taxon>Bangiophyceae</taxon>
        <taxon>Bangiales</taxon>
        <taxon>Bangiaceae</taxon>
        <taxon>Pyropia</taxon>
    </lineage>
</organism>
<comment type="caution">
    <text evidence="1">The sequence shown here is derived from an EMBL/GenBank/DDBJ whole genome shotgun (WGS) entry which is preliminary data.</text>
</comment>
<sequence length="281" mass="27865">MPPLLTHGVRRGPQWPHPASASKRGMAFPVRQSGAAQRGCHDAAARVGRGADVAACRATWRRRSARPRDQRGSSPPPAPTDRIPLITTTTVASGVDPHPISLTLRHPLSLPASPLALLPPTPPPPPDPMADPVDLSAMASAAAEAIPVASPPAVVDATVPAAPTGDLAAAADAGAASVPAAAEAAAAAPAAGGGAGDAPLAADPPVLASVPAASGKGSVIAPVAPAEADALSRALVDVKTVFLYPLLTGIFTGVGFVAGKRLAEAWLYPDGVVAAPVVAYK</sequence>
<dbReference type="Proteomes" id="UP000798662">
    <property type="component" value="Chromosome 1"/>
</dbReference>
<dbReference type="EMBL" id="CM020618">
    <property type="protein sequence ID" value="KAK1861510.1"/>
    <property type="molecule type" value="Genomic_DNA"/>
</dbReference>
<gene>
    <name evidence="1" type="ORF">I4F81_004094</name>
</gene>
<proteinExistence type="predicted"/>
<reference evidence="1" key="1">
    <citation type="submission" date="2019-11" db="EMBL/GenBank/DDBJ databases">
        <title>Nori genome reveals adaptations in red seaweeds to the harsh intertidal environment.</title>
        <authorList>
            <person name="Wang D."/>
            <person name="Mao Y."/>
        </authorList>
    </citation>
    <scope>NUCLEOTIDE SEQUENCE</scope>
    <source>
        <tissue evidence="1">Gametophyte</tissue>
    </source>
</reference>
<evidence type="ECO:0000313" key="1">
    <source>
        <dbReference type="EMBL" id="KAK1861510.1"/>
    </source>
</evidence>
<evidence type="ECO:0000313" key="2">
    <source>
        <dbReference type="Proteomes" id="UP000798662"/>
    </source>
</evidence>
<name>A0ACC3BU75_PYRYE</name>
<accession>A0ACC3BU75</accession>
<keyword evidence="2" id="KW-1185">Reference proteome</keyword>